<dbReference type="AlphaFoldDB" id="A0A1A5YME6"/>
<sequence length="123" mass="14463">MNTFEEYLDKMDNPAHRAQMEEILAWVGEQFPELTPKIAWNQPMFTHHDTFIIGFSAAAKHMAVAPEKAGMDHFLEELKAAGHDHTALLIRFKWNRPMDYDLLRKLIQFNIEDKADCTTFWRK</sequence>
<gene>
    <name evidence="2" type="ORF">A7K91_03660</name>
</gene>
<feature type="domain" description="YdhG-like" evidence="1">
    <location>
        <begin position="16"/>
        <end position="111"/>
    </location>
</feature>
<evidence type="ECO:0000259" key="1">
    <source>
        <dbReference type="Pfam" id="PF08818"/>
    </source>
</evidence>
<dbReference type="SUPFAM" id="SSF159888">
    <property type="entry name" value="YdhG-like"/>
    <property type="match status" value="1"/>
</dbReference>
<reference evidence="2 3" key="1">
    <citation type="submission" date="2016-05" db="EMBL/GenBank/DDBJ databases">
        <title>Paenibacillus oryzae. sp. nov., isolated from the rice root.</title>
        <authorList>
            <person name="Zhang J."/>
            <person name="Zhang X."/>
        </authorList>
    </citation>
    <scope>NUCLEOTIDE SEQUENCE [LARGE SCALE GENOMIC DNA]</scope>
    <source>
        <strain evidence="2 3">1DrF-4</strain>
    </source>
</reference>
<keyword evidence="3" id="KW-1185">Reference proteome</keyword>
<dbReference type="STRING" id="1844972.A7K91_03660"/>
<comment type="caution">
    <text evidence="2">The sequence shown here is derived from an EMBL/GenBank/DDBJ whole genome shotgun (WGS) entry which is preliminary data.</text>
</comment>
<dbReference type="OrthoDB" id="384795at2"/>
<organism evidence="2 3">
    <name type="scientific">Paenibacillus oryzae</name>
    <dbReference type="NCBI Taxonomy" id="1844972"/>
    <lineage>
        <taxon>Bacteria</taxon>
        <taxon>Bacillati</taxon>
        <taxon>Bacillota</taxon>
        <taxon>Bacilli</taxon>
        <taxon>Bacillales</taxon>
        <taxon>Paenibacillaceae</taxon>
        <taxon>Paenibacillus</taxon>
    </lineage>
</organism>
<proteinExistence type="predicted"/>
<dbReference type="Pfam" id="PF08818">
    <property type="entry name" value="DUF1801"/>
    <property type="match status" value="1"/>
</dbReference>
<evidence type="ECO:0000313" key="3">
    <source>
        <dbReference type="Proteomes" id="UP000092024"/>
    </source>
</evidence>
<name>A0A1A5YME6_9BACL</name>
<dbReference type="EMBL" id="LYPA01000046">
    <property type="protein sequence ID" value="OBR66550.1"/>
    <property type="molecule type" value="Genomic_DNA"/>
</dbReference>
<accession>A0A1A5YME6</accession>
<dbReference type="RefSeq" id="WP_068681835.1">
    <property type="nucleotide sequence ID" value="NZ_LYPA01000046.1"/>
</dbReference>
<dbReference type="Proteomes" id="UP000092024">
    <property type="component" value="Unassembled WGS sequence"/>
</dbReference>
<protein>
    <submittedName>
        <fullName evidence="2">Iron chaperone</fullName>
    </submittedName>
</protein>
<dbReference type="Gene3D" id="3.90.1150.200">
    <property type="match status" value="1"/>
</dbReference>
<dbReference type="InterPro" id="IPR014922">
    <property type="entry name" value="YdhG-like"/>
</dbReference>
<evidence type="ECO:0000313" key="2">
    <source>
        <dbReference type="EMBL" id="OBR66550.1"/>
    </source>
</evidence>